<protein>
    <recommendedName>
        <fullName evidence="4">DUF3995 domain-containing protein</fullName>
    </recommendedName>
</protein>
<dbReference type="InterPro" id="IPR025058">
    <property type="entry name" value="DUF3995"/>
</dbReference>
<comment type="caution">
    <text evidence="2">The sequence shown here is derived from an EMBL/GenBank/DDBJ whole genome shotgun (WGS) entry which is preliminary data.</text>
</comment>
<feature type="transmembrane region" description="Helical" evidence="1">
    <location>
        <begin position="74"/>
        <end position="99"/>
    </location>
</feature>
<proteinExistence type="predicted"/>
<accession>A0ABP8BRE5</accession>
<name>A0ABP8BRE5_9ACTN</name>
<evidence type="ECO:0000313" key="3">
    <source>
        <dbReference type="Proteomes" id="UP001501710"/>
    </source>
</evidence>
<evidence type="ECO:0000256" key="1">
    <source>
        <dbReference type="SAM" id="Phobius"/>
    </source>
</evidence>
<evidence type="ECO:0000313" key="2">
    <source>
        <dbReference type="EMBL" id="GAA4223615.1"/>
    </source>
</evidence>
<dbReference type="Proteomes" id="UP001501710">
    <property type="component" value="Unassembled WGS sequence"/>
</dbReference>
<gene>
    <name evidence="2" type="ORF">GCM10022254_01110</name>
</gene>
<keyword evidence="3" id="KW-1185">Reference proteome</keyword>
<feature type="transmembrane region" description="Helical" evidence="1">
    <location>
        <begin position="45"/>
        <end position="62"/>
    </location>
</feature>
<keyword evidence="1" id="KW-0812">Transmembrane</keyword>
<dbReference type="Pfam" id="PF13160">
    <property type="entry name" value="DUF3995"/>
    <property type="match status" value="1"/>
</dbReference>
<keyword evidence="1" id="KW-0472">Membrane</keyword>
<reference evidence="3" key="1">
    <citation type="journal article" date="2019" name="Int. J. Syst. Evol. Microbiol.">
        <title>The Global Catalogue of Microorganisms (GCM) 10K type strain sequencing project: providing services to taxonomists for standard genome sequencing and annotation.</title>
        <authorList>
            <consortium name="The Broad Institute Genomics Platform"/>
            <consortium name="The Broad Institute Genome Sequencing Center for Infectious Disease"/>
            <person name="Wu L."/>
            <person name="Ma J."/>
        </authorList>
    </citation>
    <scope>NUCLEOTIDE SEQUENCE [LARGE SCALE GENOMIC DNA]</scope>
    <source>
        <strain evidence="3">JCM 17440</strain>
    </source>
</reference>
<evidence type="ECO:0008006" key="4">
    <source>
        <dbReference type="Google" id="ProtNLM"/>
    </source>
</evidence>
<feature type="transmembrane region" description="Helical" evidence="1">
    <location>
        <begin position="114"/>
        <end position="133"/>
    </location>
</feature>
<dbReference type="EMBL" id="BAABAS010000001">
    <property type="protein sequence ID" value="GAA4223615.1"/>
    <property type="molecule type" value="Genomic_DNA"/>
</dbReference>
<organism evidence="2 3">
    <name type="scientific">Actinomadura meridiana</name>
    <dbReference type="NCBI Taxonomy" id="559626"/>
    <lineage>
        <taxon>Bacteria</taxon>
        <taxon>Bacillati</taxon>
        <taxon>Actinomycetota</taxon>
        <taxon>Actinomycetes</taxon>
        <taxon>Streptosporangiales</taxon>
        <taxon>Thermomonosporaceae</taxon>
        <taxon>Actinomadura</taxon>
    </lineage>
</organism>
<keyword evidence="1" id="KW-1133">Transmembrane helix</keyword>
<sequence length="134" mass="13777">MVAAVLVLDALLHVYWMTGRTWPARDVSTLSRGLLNADVPFTPRVLAPLVLALAGAGATVLAQADVILSGLPGWLPLAGTFVVAAGVGVRALAGVAWALGMGAERGSTFYRLNLVLYTPLCLVLVAATAVVAVN</sequence>